<evidence type="ECO:0000313" key="8">
    <source>
        <dbReference type="EMBL" id="OCH94713.1"/>
    </source>
</evidence>
<evidence type="ECO:0000256" key="1">
    <source>
        <dbReference type="ARBA" id="ARBA00022448"/>
    </source>
</evidence>
<dbReference type="Pfam" id="PF20652">
    <property type="entry name" value="Sec8_C"/>
    <property type="match status" value="1"/>
</dbReference>
<sequence length="1318" mass="145133">MSRVPPYPPDSSRRPGSSNLNGSGRQGSFPTTRPLQINRTPTRPTTPSRSSALAGSPEGPARPTRSGLRSAQASQYSTSDRTSMDSRLTRDSGDPRDAYADSPSSQSTRYESGSSSYYNGRSAPGGVPISPTSETEISPTSQAVIAAFQSFGRRRATIDKLVDKEYEEARRKEQEIQQLRQQKIQQRVPGRRPVGRARAGDIDAVLDEIQDGWQMVTDPNFNPVDLALQLLDGSSLGKDMASFRRTKDTLSRALKGSVDQHYQAFNAALPHHAALLSHFGMTQTQITEARMALQEAKDTLGGKRSDLVQLWSRSQTVEEMVRILNQIEHLKSVPDALESLISEKRLLQAAVLLVRSMKSINKPDMLEIGALSDLRSYLNSQEVALRDILIDELHSHLYLKSFWCESRWSVYTPGQQTFPAVEFDEVDSTAESKPSLQPAQTPTSPTSTRSTRLSRYLNDLALRPNEPPIDVNDHSVRSSIPGTPIPGSSSVIGLSSIASMNSLAALSGVNAALMPGSAQSAPNQNPEADSFLYIETLLESLAVLGKLGNALDAVAQKLPGEIFSLVEATIDEVEERAEFGRRMSIMVSAGPSSSGGRPNSLVAPSVPPSGMTLDSGIAGVAIVPDASASAGQSGRSVTVRAISLRLAALESTTKHMDQETLRDFFWTLYSKLEAVAQGLRVVYEVANRIGSRRDFKDSSGAKPGSLFPLAELWMPVQAEVRTLLSDYINDEEQGTVTGRNPISSINEVLRESKFSRDKTKPVFRFADTDVKSSSKLLKQHEDELTRVLKDTVPGLVQGSSDNAVQATLSAVGTDDRMLGTGQHHRLLVRPDAFHVSVLFQPTLAYLDRVAEVLPSGLEAARQASVVLDEFVLKVYLPQLEDKISLVFHHAITSPDAFEPDAASKRLSPRPLVKVAVQLMALVNSLCSMLRTTPFHRENYSRLILTVIGQFYQRCSDRFQELATTRDDGAVDSDLNLALAAQWAQTPELYSCLSDLFKAAQDDGPNAKKAQLRDQETQIEIKYLGQGTVQKRDLVASARNLSSLACLYHSVTWFAAELRALASVPEGAISPSAEPQSSLTPYTPYLQAAIPVQSNEQLRLPLSSAMAMRFQALHMTYTQLAELILHTIRIDIRCRVMHHLDLGLRHGVYRIEREASEPDPHIVDLNVEIGKCDDAVTSALPELERRFVFYGLGHLMEDLLISKARYIRSANAMGVRKMMRNVLALQQNMKTIVQDSRNVEFNRAKRYYSLFFIPPQDMISGIRQKQEFTFDEYKTMLDLQCGVDPNGGLPAGQPTDRNYNMYVIDLHGLELENPADGIS</sequence>
<evidence type="ECO:0000256" key="4">
    <source>
        <dbReference type="RuleBase" id="RU367079"/>
    </source>
</evidence>
<proteinExistence type="inferred from homology"/>
<dbReference type="PANTHER" id="PTHR14146:SF0">
    <property type="entry name" value="EXOCYST COMPLEX COMPONENT 4"/>
    <property type="match status" value="1"/>
</dbReference>
<dbReference type="EMBL" id="KV722341">
    <property type="protein sequence ID" value="OCH94713.1"/>
    <property type="molecule type" value="Genomic_DNA"/>
</dbReference>
<evidence type="ECO:0000256" key="5">
    <source>
        <dbReference type="SAM" id="MobiDB-lite"/>
    </source>
</evidence>
<feature type="compositionally biased region" description="Low complexity" evidence="5">
    <location>
        <begin position="434"/>
        <end position="451"/>
    </location>
</feature>
<feature type="compositionally biased region" description="Polar residues" evidence="5">
    <location>
        <begin position="67"/>
        <end position="81"/>
    </location>
</feature>
<gene>
    <name evidence="8" type="ORF">OBBRIDRAFT_769063</name>
</gene>
<reference evidence="8 9" key="1">
    <citation type="submission" date="2016-07" db="EMBL/GenBank/DDBJ databases">
        <title>Draft genome of the white-rot fungus Obba rivulosa 3A-2.</title>
        <authorList>
            <consortium name="DOE Joint Genome Institute"/>
            <person name="Miettinen O."/>
            <person name="Riley R."/>
            <person name="Acob R."/>
            <person name="Barry K."/>
            <person name="Cullen D."/>
            <person name="De Vries R."/>
            <person name="Hainaut M."/>
            <person name="Hatakka A."/>
            <person name="Henrissat B."/>
            <person name="Hilden K."/>
            <person name="Kuo R."/>
            <person name="Labutti K."/>
            <person name="Lipzen A."/>
            <person name="Makela M.R."/>
            <person name="Sandor L."/>
            <person name="Spatafora J.W."/>
            <person name="Grigoriev I.V."/>
            <person name="Hibbett D.S."/>
        </authorList>
    </citation>
    <scope>NUCLEOTIDE SEQUENCE [LARGE SCALE GENOMIC DNA]</scope>
    <source>
        <strain evidence="8 9">3A-2</strain>
    </source>
</reference>
<feature type="compositionally biased region" description="Polar residues" evidence="5">
    <location>
        <begin position="102"/>
        <end position="119"/>
    </location>
</feature>
<dbReference type="PANTHER" id="PTHR14146">
    <property type="entry name" value="EXOCYST COMPLEX COMPONENT 4"/>
    <property type="match status" value="1"/>
</dbReference>
<feature type="compositionally biased region" description="Polar residues" evidence="5">
    <location>
        <begin position="14"/>
        <end position="38"/>
    </location>
</feature>
<feature type="compositionally biased region" description="Low complexity" evidence="5">
    <location>
        <begin position="128"/>
        <end position="138"/>
    </location>
</feature>
<name>A0A8E2DS44_9APHY</name>
<evidence type="ECO:0000259" key="7">
    <source>
        <dbReference type="Pfam" id="PF20652"/>
    </source>
</evidence>
<dbReference type="GO" id="GO:0015031">
    <property type="term" value="P:protein transport"/>
    <property type="evidence" value="ECO:0007669"/>
    <property type="project" value="UniProtKB-KW"/>
</dbReference>
<feature type="region of interest" description="Disordered" evidence="5">
    <location>
        <begin position="429"/>
        <end position="451"/>
    </location>
</feature>
<dbReference type="GO" id="GO:0006893">
    <property type="term" value="P:Golgi to plasma membrane transport"/>
    <property type="evidence" value="ECO:0007669"/>
    <property type="project" value="TreeGrafter"/>
</dbReference>
<feature type="domain" description="Exocyst complex component Sec8 middle helical bundle" evidence="7">
    <location>
        <begin position="525"/>
        <end position="843"/>
    </location>
</feature>
<accession>A0A8E2DS44</accession>
<evidence type="ECO:0000256" key="2">
    <source>
        <dbReference type="ARBA" id="ARBA00022483"/>
    </source>
</evidence>
<dbReference type="GO" id="GO:0090522">
    <property type="term" value="P:vesicle tethering involved in exocytosis"/>
    <property type="evidence" value="ECO:0007669"/>
    <property type="project" value="UniProtKB-UniRule"/>
</dbReference>
<keyword evidence="2 4" id="KW-0268">Exocytosis</keyword>
<dbReference type="GO" id="GO:0006612">
    <property type="term" value="P:protein targeting to membrane"/>
    <property type="evidence" value="ECO:0007669"/>
    <property type="project" value="UniProtKB-UniRule"/>
</dbReference>
<evidence type="ECO:0000256" key="3">
    <source>
        <dbReference type="ARBA" id="ARBA00022927"/>
    </source>
</evidence>
<dbReference type="Pfam" id="PF04048">
    <property type="entry name" value="Sec8_N"/>
    <property type="match status" value="1"/>
</dbReference>
<feature type="domain" description="Exocyst complex component Sec8 N-terminal" evidence="6">
    <location>
        <begin position="202"/>
        <end position="339"/>
    </location>
</feature>
<dbReference type="GO" id="GO:0000145">
    <property type="term" value="C:exocyst"/>
    <property type="evidence" value="ECO:0007669"/>
    <property type="project" value="UniProtKB-UniRule"/>
</dbReference>
<dbReference type="OrthoDB" id="272977at2759"/>
<feature type="compositionally biased region" description="Low complexity" evidence="5">
    <location>
        <begin position="39"/>
        <end position="51"/>
    </location>
</feature>
<protein>
    <recommendedName>
        <fullName evidence="4">Exocyst complex component Sec8</fullName>
    </recommendedName>
</protein>
<evidence type="ECO:0000313" key="9">
    <source>
        <dbReference type="Proteomes" id="UP000250043"/>
    </source>
</evidence>
<keyword evidence="3 4" id="KW-0653">Protein transport</keyword>
<feature type="compositionally biased region" description="Basic and acidic residues" evidence="5">
    <location>
        <begin position="82"/>
        <end position="99"/>
    </location>
</feature>
<comment type="function">
    <text evidence="4">Component of the exocyst complex involved in the docking of exocytic vesicles with fusion sites on the plasma membrane.</text>
</comment>
<feature type="region of interest" description="Disordered" evidence="5">
    <location>
        <begin position="1"/>
        <end position="138"/>
    </location>
</feature>
<dbReference type="InterPro" id="IPR048630">
    <property type="entry name" value="Sec8_M"/>
</dbReference>
<organism evidence="8 9">
    <name type="scientific">Obba rivulosa</name>
    <dbReference type="NCBI Taxonomy" id="1052685"/>
    <lineage>
        <taxon>Eukaryota</taxon>
        <taxon>Fungi</taxon>
        <taxon>Dikarya</taxon>
        <taxon>Basidiomycota</taxon>
        <taxon>Agaricomycotina</taxon>
        <taxon>Agaricomycetes</taxon>
        <taxon>Polyporales</taxon>
        <taxon>Gelatoporiaceae</taxon>
        <taxon>Obba</taxon>
    </lineage>
</organism>
<dbReference type="InterPro" id="IPR007191">
    <property type="entry name" value="Sec8_exocyst_N"/>
</dbReference>
<dbReference type="InterPro" id="IPR039682">
    <property type="entry name" value="Sec8/EXOC4"/>
</dbReference>
<evidence type="ECO:0000259" key="6">
    <source>
        <dbReference type="Pfam" id="PF04048"/>
    </source>
</evidence>
<keyword evidence="1 4" id="KW-0813">Transport</keyword>
<dbReference type="Proteomes" id="UP000250043">
    <property type="component" value="Unassembled WGS sequence"/>
</dbReference>
<keyword evidence="9" id="KW-1185">Reference proteome</keyword>
<comment type="similarity">
    <text evidence="4">Belongs to the SEC8 family.</text>
</comment>
<dbReference type="GO" id="GO:0006904">
    <property type="term" value="P:vesicle docking involved in exocytosis"/>
    <property type="evidence" value="ECO:0007669"/>
    <property type="project" value="InterPro"/>
</dbReference>